<dbReference type="PANTHER" id="PTHR43680:SF2">
    <property type="entry name" value="NITRATE REDUCTASE MOLYBDENUM COFACTOR ASSEMBLY CHAPERONE NARJ"/>
    <property type="match status" value="1"/>
</dbReference>
<dbReference type="EMBL" id="AP024355">
    <property type="protein sequence ID" value="BCR04520.1"/>
    <property type="molecule type" value="Genomic_DNA"/>
</dbReference>
<dbReference type="InterPro" id="IPR036411">
    <property type="entry name" value="TorD-like_sf"/>
</dbReference>
<sequence>MGELQRHQELCRRFATLLGYPREGLEETAAATAGLLSEACPAALAPLEGFSGFLAGTDAARVEEVFTATFDLQALCHPYVGYQLFGESQQRTLFLIQLQQLYRQHGFSPGSELPDHLGEVLRFVGSTDAGQVRGEIIEDGLLPALDKILQGMAERDNPYGQLITALQCFLSETAATGTEPLVVSRKKESCS</sequence>
<dbReference type="SUPFAM" id="SSF89155">
    <property type="entry name" value="TorD-like"/>
    <property type="match status" value="1"/>
</dbReference>
<dbReference type="Pfam" id="PF02613">
    <property type="entry name" value="Nitrate_red_del"/>
    <property type="match status" value="1"/>
</dbReference>
<dbReference type="Gene3D" id="1.10.3480.10">
    <property type="entry name" value="TorD-like"/>
    <property type="match status" value="1"/>
</dbReference>
<gene>
    <name evidence="2" type="ORF">DESUT3_15890</name>
</gene>
<dbReference type="InterPro" id="IPR020945">
    <property type="entry name" value="DMSO/NO3_reduct_chaperone"/>
</dbReference>
<reference evidence="2 3" key="2">
    <citation type="journal article" date="2021" name="Int. J. Syst. Evol. Microbiol.">
        <title>Isolation and Polyphasic Characterization of Desulfuromonas versatilis sp. Nov., an Electrogenic Bacteria Capable of Versatile Metabolism Isolated from a Graphene Oxide-Reducing Enrichment Culture.</title>
        <authorList>
            <person name="Xie L."/>
            <person name="Yoshida N."/>
            <person name="Ishii S."/>
            <person name="Meng L."/>
        </authorList>
    </citation>
    <scope>NUCLEOTIDE SEQUENCE [LARGE SCALE GENOMIC DNA]</scope>
    <source>
        <strain evidence="2 3">NIT-T3</strain>
    </source>
</reference>
<dbReference type="PANTHER" id="PTHR43680">
    <property type="entry name" value="NITRATE REDUCTASE MOLYBDENUM COFACTOR ASSEMBLY CHAPERONE"/>
    <property type="match status" value="1"/>
</dbReference>
<keyword evidence="3" id="KW-1185">Reference proteome</keyword>
<evidence type="ECO:0000256" key="1">
    <source>
        <dbReference type="ARBA" id="ARBA00023063"/>
    </source>
</evidence>
<proteinExistence type="predicted"/>
<evidence type="ECO:0008006" key="4">
    <source>
        <dbReference type="Google" id="ProtNLM"/>
    </source>
</evidence>
<name>A0ABN6DWL0_9BACT</name>
<protein>
    <recommendedName>
        <fullName evidence="4">Nitrate reductase molybdenum cofactor assembly chaperone</fullName>
    </recommendedName>
</protein>
<evidence type="ECO:0000313" key="2">
    <source>
        <dbReference type="EMBL" id="BCR04520.1"/>
    </source>
</evidence>
<dbReference type="RefSeq" id="WP_221251983.1">
    <property type="nucleotide sequence ID" value="NZ_AP024355.1"/>
</dbReference>
<reference evidence="2 3" key="1">
    <citation type="journal article" date="2016" name="C (Basel)">
        <title>Selective Growth of and Electricity Production by Marine Exoelectrogenic Bacteria in Self-Aggregated Hydrogel of Microbially Reduced Graphene Oxide.</title>
        <authorList>
            <person name="Yoshida N."/>
            <person name="Goto Y."/>
            <person name="Miyata Y."/>
        </authorList>
    </citation>
    <scope>NUCLEOTIDE SEQUENCE [LARGE SCALE GENOMIC DNA]</scope>
    <source>
        <strain evidence="2 3">NIT-T3</strain>
    </source>
</reference>
<dbReference type="Proteomes" id="UP001319827">
    <property type="component" value="Chromosome"/>
</dbReference>
<accession>A0ABN6DWL0</accession>
<organism evidence="2 3">
    <name type="scientific">Desulfuromonas versatilis</name>
    <dbReference type="NCBI Taxonomy" id="2802975"/>
    <lineage>
        <taxon>Bacteria</taxon>
        <taxon>Pseudomonadati</taxon>
        <taxon>Thermodesulfobacteriota</taxon>
        <taxon>Desulfuromonadia</taxon>
        <taxon>Desulfuromonadales</taxon>
        <taxon>Desulfuromonadaceae</taxon>
        <taxon>Desulfuromonas</taxon>
    </lineage>
</organism>
<dbReference type="InterPro" id="IPR003765">
    <property type="entry name" value="NO3_reductase_chaperone_NarJ"/>
</dbReference>
<keyword evidence="1" id="KW-0534">Nitrate assimilation</keyword>
<evidence type="ECO:0000313" key="3">
    <source>
        <dbReference type="Proteomes" id="UP001319827"/>
    </source>
</evidence>